<sequence length="346" mass="36153">MTAARPIGYYVHHHGAGHRTRAAAIARAAGGRVTLIGTGLAGKVSDLAYLELPDDRLEPGFTGADGAANRPESLHYAPVDHDGVRRRVAGTAQWIVENAPALMVIDVSVEMAMLARLASVPTVVVRLAGLRTDPAHRDAFRGATALLCPFDEQLEDPATPADIVARTRYFSGLIDRPHPATAQPGMVTVVLGAGGNDVEGAVWAAAARSAPDMEWHVLGAADALPGAPPNLTWHGWVANAPDRMARSEVVIVTAGNGAVGTVLATGRPLICIPQDRPFGEQRSTAAALVRAGGAVQCDNPATADWPALIERARALDPGAARALDDPSGPERAARWLVKLADRGGRS</sequence>
<feature type="domain" description="Glycosyl transferase family 28 C-terminal" evidence="1">
    <location>
        <begin position="237"/>
        <end position="295"/>
    </location>
</feature>
<comment type="caution">
    <text evidence="2">The sequence shown here is derived from an EMBL/GenBank/DDBJ whole genome shotgun (WGS) entry which is preliminary data.</text>
</comment>
<dbReference type="Proteomes" id="UP000788153">
    <property type="component" value="Unassembled WGS sequence"/>
</dbReference>
<dbReference type="EMBL" id="JAASQP010000001">
    <property type="protein sequence ID" value="NIJ23066.1"/>
    <property type="molecule type" value="Genomic_DNA"/>
</dbReference>
<proteinExistence type="predicted"/>
<evidence type="ECO:0000259" key="1">
    <source>
        <dbReference type="Pfam" id="PF04101"/>
    </source>
</evidence>
<dbReference type="InterPro" id="IPR007235">
    <property type="entry name" value="Glyco_trans_28_C"/>
</dbReference>
<evidence type="ECO:0000313" key="3">
    <source>
        <dbReference type="Proteomes" id="UP000788153"/>
    </source>
</evidence>
<organism evidence="2 3">
    <name type="scientific">Sphingomonas japonica</name>
    <dbReference type="NCBI Taxonomy" id="511662"/>
    <lineage>
        <taxon>Bacteria</taxon>
        <taxon>Pseudomonadati</taxon>
        <taxon>Pseudomonadota</taxon>
        <taxon>Alphaproteobacteria</taxon>
        <taxon>Sphingomonadales</taxon>
        <taxon>Sphingomonadaceae</taxon>
        <taxon>Sphingomonas</taxon>
    </lineage>
</organism>
<name>A0ABX0U178_9SPHN</name>
<dbReference type="Gene3D" id="3.40.50.2000">
    <property type="entry name" value="Glycogen Phosphorylase B"/>
    <property type="match status" value="1"/>
</dbReference>
<dbReference type="RefSeq" id="WP_140048244.1">
    <property type="nucleotide sequence ID" value="NZ_BAAAEV010000001.1"/>
</dbReference>
<dbReference type="SUPFAM" id="SSF53756">
    <property type="entry name" value="UDP-Glycosyltransferase/glycogen phosphorylase"/>
    <property type="match status" value="1"/>
</dbReference>
<protein>
    <recommendedName>
        <fullName evidence="1">Glycosyl transferase family 28 C-terminal domain-containing protein</fullName>
    </recommendedName>
</protein>
<gene>
    <name evidence="2" type="ORF">FHT01_000608</name>
</gene>
<dbReference type="Pfam" id="PF04101">
    <property type="entry name" value="Glyco_tran_28_C"/>
    <property type="match status" value="1"/>
</dbReference>
<accession>A0ABX0U178</accession>
<dbReference type="PANTHER" id="PTHR21015:SF22">
    <property type="entry name" value="GLYCOSYLTRANSFERASE"/>
    <property type="match status" value="1"/>
</dbReference>
<reference evidence="2 3" key="1">
    <citation type="submission" date="2020-03" db="EMBL/GenBank/DDBJ databases">
        <title>Genomic Encyclopedia of Type Strains, Phase IV (KMG-IV): sequencing the most valuable type-strain genomes for metagenomic binning, comparative biology and taxonomic classification.</title>
        <authorList>
            <person name="Goeker M."/>
        </authorList>
    </citation>
    <scope>NUCLEOTIDE SEQUENCE [LARGE SCALE GENOMIC DNA]</scope>
    <source>
        <strain evidence="2 3">DSM 22753</strain>
    </source>
</reference>
<keyword evidence="3" id="KW-1185">Reference proteome</keyword>
<dbReference type="PANTHER" id="PTHR21015">
    <property type="entry name" value="UDP-N-ACETYLGLUCOSAMINE--N-ACETYLMURAMYL-(PENTAPEPTIDE) PYROPHOSPHORYL-UNDECAPRENOL N-ACETYLGLUCOSAMINE TRANSFERASE 1"/>
    <property type="match status" value="1"/>
</dbReference>
<evidence type="ECO:0000313" key="2">
    <source>
        <dbReference type="EMBL" id="NIJ23066.1"/>
    </source>
</evidence>